<organism evidence="1 2">
    <name type="scientific">Alicyclobacillus sacchari</name>
    <dbReference type="NCBI Taxonomy" id="392010"/>
    <lineage>
        <taxon>Bacteria</taxon>
        <taxon>Bacillati</taxon>
        <taxon>Bacillota</taxon>
        <taxon>Bacilli</taxon>
        <taxon>Bacillales</taxon>
        <taxon>Alicyclobacillaceae</taxon>
        <taxon>Alicyclobacillus</taxon>
    </lineage>
</organism>
<dbReference type="RefSeq" id="WP_243834985.1">
    <property type="nucleotide sequence ID" value="NZ_SORF01000004.1"/>
</dbReference>
<gene>
    <name evidence="1" type="ORF">C7445_104192</name>
</gene>
<evidence type="ECO:0000313" key="2">
    <source>
        <dbReference type="Proteomes" id="UP000294581"/>
    </source>
</evidence>
<dbReference type="Proteomes" id="UP000294581">
    <property type="component" value="Unassembled WGS sequence"/>
</dbReference>
<dbReference type="Gene3D" id="3.20.20.80">
    <property type="entry name" value="Glycosidases"/>
    <property type="match status" value="1"/>
</dbReference>
<evidence type="ECO:0000313" key="1">
    <source>
        <dbReference type="EMBL" id="TDY49679.1"/>
    </source>
</evidence>
<protein>
    <recommendedName>
        <fullName evidence="3">1,4-beta-xylanase</fullName>
    </recommendedName>
</protein>
<dbReference type="InterPro" id="IPR017853">
    <property type="entry name" value="GH"/>
</dbReference>
<evidence type="ECO:0008006" key="3">
    <source>
        <dbReference type="Google" id="ProtNLM"/>
    </source>
</evidence>
<dbReference type="Pfam" id="PF22612">
    <property type="entry name" value="GH113"/>
    <property type="match status" value="1"/>
</dbReference>
<dbReference type="EMBL" id="SORF01000004">
    <property type="protein sequence ID" value="TDY49679.1"/>
    <property type="molecule type" value="Genomic_DNA"/>
</dbReference>
<name>A0A4R8LQ63_9BACL</name>
<accession>A0A4R8LQ63</accession>
<comment type="caution">
    <text evidence="1">The sequence shown here is derived from an EMBL/GenBank/DDBJ whole genome shotgun (WGS) entry which is preliminary data.</text>
</comment>
<reference evidence="1 2" key="1">
    <citation type="submission" date="2019-03" db="EMBL/GenBank/DDBJ databases">
        <title>Genomic Encyclopedia of Type Strains, Phase IV (KMG-IV): sequencing the most valuable type-strain genomes for metagenomic binning, comparative biology and taxonomic classification.</title>
        <authorList>
            <person name="Goeker M."/>
        </authorList>
    </citation>
    <scope>NUCLEOTIDE SEQUENCE [LARGE SCALE GENOMIC DNA]</scope>
    <source>
        <strain evidence="1 2">DSM 17974</strain>
    </source>
</reference>
<proteinExistence type="predicted"/>
<dbReference type="InterPro" id="IPR055151">
    <property type="entry name" value="GH113"/>
</dbReference>
<dbReference type="AlphaFoldDB" id="A0A4R8LQ63"/>
<dbReference type="SUPFAM" id="SSF51445">
    <property type="entry name" value="(Trans)glycosidases"/>
    <property type="match status" value="1"/>
</dbReference>
<sequence>MDFIRGITWGWVGVRGTWTTDEAKLSMNKLKETGANWITIAFQALQDTPQSVVVNYWDEPVVTDEEVAFAVELAHRLGLKVCLKPVVNCRNGTWRAHINFFDRDVPGEPTWAQWFQSYGTFILHYARMAERLGCEMFCVGCEMVQADKRELEWRSLIAQVREVYRGTVTYNCDKYQEEHVRWWDAVDVVSSSGYYPVSSFAERVQELRTFATQVNKPFFFMEVGCMNVDGAAERPNDWSHQGSLSMQEQVKFYETLFSLLHDEPWFYGYMLWDWPATLYADDEAKHNRNYWFYRKPAEDVIRRYYAKPQVRNGSPI</sequence>
<keyword evidence="2" id="KW-1185">Reference proteome</keyword>